<dbReference type="SUPFAM" id="SSF69279">
    <property type="entry name" value="Phage tail proteins"/>
    <property type="match status" value="1"/>
</dbReference>
<keyword evidence="3" id="KW-1185">Reference proteome</keyword>
<evidence type="ECO:0000259" key="1">
    <source>
        <dbReference type="Pfam" id="PF04717"/>
    </source>
</evidence>
<dbReference type="KEGG" id="gma:AciX8_3258"/>
<dbReference type="Gene3D" id="3.55.50.10">
    <property type="entry name" value="Baseplate protein-like domains"/>
    <property type="match status" value="1"/>
</dbReference>
<protein>
    <submittedName>
        <fullName evidence="2">Rhs element Vgr protein</fullName>
    </submittedName>
</protein>
<dbReference type="eggNOG" id="COG3501">
    <property type="taxonomic scope" value="Bacteria"/>
</dbReference>
<dbReference type="InterPro" id="IPR037026">
    <property type="entry name" value="Vgr_OB-fold_dom_sf"/>
</dbReference>
<gene>
    <name evidence="2" type="ordered locus">AciX8_3258</name>
</gene>
<accession>G8NU03</accession>
<dbReference type="SUPFAM" id="SSF69255">
    <property type="entry name" value="gp5 N-terminal domain-like"/>
    <property type="match status" value="1"/>
</dbReference>
<evidence type="ECO:0000313" key="3">
    <source>
        <dbReference type="Proteomes" id="UP000007113"/>
    </source>
</evidence>
<reference evidence="2 3" key="1">
    <citation type="submission" date="2011-11" db="EMBL/GenBank/DDBJ databases">
        <title>Complete sequence of Granulicella mallensis MP5ACTX8.</title>
        <authorList>
            <consortium name="US DOE Joint Genome Institute"/>
            <person name="Lucas S."/>
            <person name="Copeland A."/>
            <person name="Lapidus A."/>
            <person name="Cheng J.-F."/>
            <person name="Goodwin L."/>
            <person name="Pitluck S."/>
            <person name="Peters L."/>
            <person name="Lu M."/>
            <person name="Detter J.C."/>
            <person name="Han C."/>
            <person name="Tapia R."/>
            <person name="Land M."/>
            <person name="Hauser L."/>
            <person name="Kyrpides N."/>
            <person name="Ivanova N."/>
            <person name="Mikhailova N."/>
            <person name="Pagani I."/>
            <person name="Rawat S."/>
            <person name="Mannisto M."/>
            <person name="Haggblom M."/>
            <person name="Woyke T."/>
        </authorList>
    </citation>
    <scope>NUCLEOTIDE SEQUENCE [LARGE SCALE GENOMIC DNA]</scope>
    <source>
        <strain evidence="3">ATCC BAA-1857 / DSM 23137 / MP5ACTX8</strain>
    </source>
</reference>
<dbReference type="STRING" id="682795.AciX8_3258"/>
<organism evidence="2 3">
    <name type="scientific">Granulicella mallensis (strain ATCC BAA-1857 / DSM 23137 / MP5ACTX8)</name>
    <dbReference type="NCBI Taxonomy" id="682795"/>
    <lineage>
        <taxon>Bacteria</taxon>
        <taxon>Pseudomonadati</taxon>
        <taxon>Acidobacteriota</taxon>
        <taxon>Terriglobia</taxon>
        <taxon>Terriglobales</taxon>
        <taxon>Acidobacteriaceae</taxon>
        <taxon>Granulicella</taxon>
    </lineage>
</organism>
<dbReference type="Gene3D" id="4.10.220.110">
    <property type="match status" value="1"/>
</dbReference>
<dbReference type="Gene3D" id="2.30.110.50">
    <property type="match status" value="1"/>
</dbReference>
<dbReference type="EMBL" id="CP003130">
    <property type="protein sequence ID" value="AEU37559.1"/>
    <property type="molecule type" value="Genomic_DNA"/>
</dbReference>
<dbReference type="Pfam" id="PF05954">
    <property type="entry name" value="Phage_GPD"/>
    <property type="match status" value="1"/>
</dbReference>
<dbReference type="RefSeq" id="WP_014266433.1">
    <property type="nucleotide sequence ID" value="NC_016631.1"/>
</dbReference>
<evidence type="ECO:0000313" key="2">
    <source>
        <dbReference type="EMBL" id="AEU37559.1"/>
    </source>
</evidence>
<dbReference type="Pfam" id="PF04717">
    <property type="entry name" value="Phage_base_V"/>
    <property type="match status" value="1"/>
</dbReference>
<sequence>MPLPQIKISNDILQDSLLASVEVVQELNQHWSCTVVCMQTEDSRIPVEDLLGKTIEIETVDDDGVAHLHFTGFISDVQLTYEIWGSYTARLVAVSSSYKLDITAHKQYYAEKDLAAIAGTIAGRSGLSVSVQASGGKALNYVQYGETDFSFLNRIVDDYGAWMRPTQGGVEIFDSFQAGSVVAWRSEEGGLIRFTLHGKMAPPSFSGSHYDHHAMASNTFTQVSNSPAFYDGAQRLSSAVQSASQQLPPGFEPQRARAMTLADYQTQLQQESERSLGAAIIGAGSSRNQNLKAGDTVQIDGTLDAKGTYGLVKVVHEWTKQGYTNNFVCTPWKKYRSPLPPASRTWNGVVPARVVDHNDPRKMGRIKVQFFWQEDGSTHWARTVSPHAGPDRGFMFMPEAGDEVAVIFEDGDPERPLIIGSVWNGVHQAPREDYYGSDIQSNDIKRILTKSGNRMQFVDTQGKEAVVLATPNSNSFTMTENSPDTGRNLVVLHTEGDIILSAAGRIHLKAALFSHEIGGSGETKSS</sequence>
<dbReference type="Proteomes" id="UP000007113">
    <property type="component" value="Chromosome"/>
</dbReference>
<name>G8NU03_GRAMM</name>
<dbReference type="SUPFAM" id="SSF69349">
    <property type="entry name" value="Phage fibre proteins"/>
    <property type="match status" value="1"/>
</dbReference>
<dbReference type="Gene3D" id="2.40.50.230">
    <property type="entry name" value="Gp5 N-terminal domain"/>
    <property type="match status" value="1"/>
</dbReference>
<feature type="domain" description="Gp5/Type VI secretion system Vgr protein OB-fold" evidence="1">
    <location>
        <begin position="351"/>
        <end position="423"/>
    </location>
</feature>
<dbReference type="OrthoDB" id="1907165at2"/>
<dbReference type="AlphaFoldDB" id="G8NU03"/>
<proteinExistence type="predicted"/>
<dbReference type="InterPro" id="IPR006531">
    <property type="entry name" value="Gp5/Vgr_OB"/>
</dbReference>
<dbReference type="HOGENOM" id="CLU_517555_0_0_0"/>